<name>A0A4U8WA52_9FLAO</name>
<dbReference type="RefSeq" id="WP_130913841.1">
    <property type="nucleotide sequence ID" value="NZ_LR215974.1"/>
</dbReference>
<dbReference type="InterPro" id="IPR021729">
    <property type="entry name" value="DUF3298"/>
</dbReference>
<dbReference type="Pfam" id="PF11738">
    <property type="entry name" value="DUF3298"/>
    <property type="match status" value="1"/>
</dbReference>
<accession>A0A4U8WA52</accession>
<dbReference type="PROSITE" id="PS51257">
    <property type="entry name" value="PROKAR_LIPOPROTEIN"/>
    <property type="match status" value="1"/>
</dbReference>
<sequence>MKKTIAFALLSTIIFFTACKKNNAENTAKEIHTEIKDNQFVVDSVLIKDSAKMNEKLSLKYEAKMLVFPSIKDQALLDSIYYYKKGITDFSRQGLKNFLEKDKQDYFSSLKNKNTDWMGDLPNPQTWETGSYMKLKSLSENFLQIEYLFSSYEGGAHGNYGFSERVFDLKSNKKIQLKDITTIEKAKLEELLKKNIDKIPSGTTSGQETVKNSDMLLVDVIPANDNFYFDDKNLYFHYSPYGIAAFAAGDIVIPVSWDELKGTINPQFEGRFKK</sequence>
<dbReference type="Gene3D" id="3.30.565.40">
    <property type="entry name" value="Fervidobacterium nodosum Rt17-B1 like"/>
    <property type="match status" value="1"/>
</dbReference>
<proteinExistence type="predicted"/>
<reference evidence="2 3" key="1">
    <citation type="submission" date="2019-02" db="EMBL/GenBank/DDBJ databases">
        <authorList>
            <consortium name="Pathogen Informatics"/>
        </authorList>
    </citation>
    <scope>NUCLEOTIDE SEQUENCE [LARGE SCALE GENOMIC DNA]</scope>
    <source>
        <strain evidence="2 3">3012STDY6944375</strain>
    </source>
</reference>
<protein>
    <submittedName>
        <fullName evidence="2">Protein of uncharacterized function (DUF3298)</fullName>
    </submittedName>
</protein>
<feature type="domain" description="DUF3298" evidence="1">
    <location>
        <begin position="182"/>
        <end position="258"/>
    </location>
</feature>
<dbReference type="Gene3D" id="3.90.640.20">
    <property type="entry name" value="Heat-shock cognate protein, ATPase"/>
    <property type="match status" value="1"/>
</dbReference>
<gene>
    <name evidence="2" type="ORF">NCTC12078_01146</name>
</gene>
<evidence type="ECO:0000313" key="2">
    <source>
        <dbReference type="EMBL" id="VFB03157.1"/>
    </source>
</evidence>
<dbReference type="EMBL" id="LR215974">
    <property type="protein sequence ID" value="VFB03157.1"/>
    <property type="molecule type" value="Genomic_DNA"/>
</dbReference>
<dbReference type="AlphaFoldDB" id="A0A4U8WA52"/>
<organism evidence="2 3">
    <name type="scientific">Chryseobacterium taihuense</name>
    <dbReference type="NCBI Taxonomy" id="1141221"/>
    <lineage>
        <taxon>Bacteria</taxon>
        <taxon>Pseudomonadati</taxon>
        <taxon>Bacteroidota</taxon>
        <taxon>Flavobacteriia</taxon>
        <taxon>Flavobacteriales</taxon>
        <taxon>Weeksellaceae</taxon>
        <taxon>Chryseobacterium group</taxon>
        <taxon>Chryseobacterium</taxon>
    </lineage>
</organism>
<dbReference type="Proteomes" id="UP000290013">
    <property type="component" value="Chromosome"/>
</dbReference>
<dbReference type="InterPro" id="IPR037126">
    <property type="entry name" value="PdaC/RsiV-like_sf"/>
</dbReference>
<evidence type="ECO:0000259" key="1">
    <source>
        <dbReference type="Pfam" id="PF11738"/>
    </source>
</evidence>
<evidence type="ECO:0000313" key="3">
    <source>
        <dbReference type="Proteomes" id="UP000290013"/>
    </source>
</evidence>
<dbReference type="KEGG" id="ctai:NCTC12078_01146"/>